<feature type="region of interest" description="Disordered" evidence="8">
    <location>
        <begin position="643"/>
        <end position="675"/>
    </location>
</feature>
<evidence type="ECO:0000313" key="11">
    <source>
        <dbReference type="Proteomes" id="UP001177003"/>
    </source>
</evidence>
<dbReference type="GO" id="GO:0003677">
    <property type="term" value="F:DNA binding"/>
    <property type="evidence" value="ECO:0007669"/>
    <property type="project" value="UniProtKB-KW"/>
</dbReference>
<dbReference type="Pfam" id="PF03108">
    <property type="entry name" value="DBD_Tnp_Mut"/>
    <property type="match status" value="1"/>
</dbReference>
<feature type="region of interest" description="Disordered" evidence="8">
    <location>
        <begin position="58"/>
        <end position="85"/>
    </location>
</feature>
<evidence type="ECO:0000256" key="1">
    <source>
        <dbReference type="ARBA" id="ARBA00022578"/>
    </source>
</evidence>
<evidence type="ECO:0000256" key="4">
    <source>
        <dbReference type="ARBA" id="ARBA00022833"/>
    </source>
</evidence>
<evidence type="ECO:0000256" key="2">
    <source>
        <dbReference type="ARBA" id="ARBA00022723"/>
    </source>
</evidence>
<dbReference type="PROSITE" id="PS50966">
    <property type="entry name" value="ZF_SWIM"/>
    <property type="match status" value="1"/>
</dbReference>
<feature type="region of interest" description="Disordered" evidence="8">
    <location>
        <begin position="1"/>
        <end position="26"/>
    </location>
</feature>
<gene>
    <name evidence="10" type="ORF">LSALG_LOCUS40115</name>
</gene>
<keyword evidence="3 7" id="KW-0863">Zinc-finger</keyword>
<evidence type="ECO:0000256" key="3">
    <source>
        <dbReference type="ARBA" id="ARBA00022771"/>
    </source>
</evidence>
<evidence type="ECO:0000256" key="5">
    <source>
        <dbReference type="ARBA" id="ARBA00023125"/>
    </source>
</evidence>
<evidence type="ECO:0000256" key="8">
    <source>
        <dbReference type="SAM" id="MobiDB-lite"/>
    </source>
</evidence>
<organism evidence="10 11">
    <name type="scientific">Lactuca saligna</name>
    <name type="common">Willowleaf lettuce</name>
    <dbReference type="NCBI Taxonomy" id="75948"/>
    <lineage>
        <taxon>Eukaryota</taxon>
        <taxon>Viridiplantae</taxon>
        <taxon>Streptophyta</taxon>
        <taxon>Embryophyta</taxon>
        <taxon>Tracheophyta</taxon>
        <taxon>Spermatophyta</taxon>
        <taxon>Magnoliopsida</taxon>
        <taxon>eudicotyledons</taxon>
        <taxon>Gunneridae</taxon>
        <taxon>Pentapetalae</taxon>
        <taxon>asterids</taxon>
        <taxon>campanulids</taxon>
        <taxon>Asterales</taxon>
        <taxon>Asteraceae</taxon>
        <taxon>Cichorioideae</taxon>
        <taxon>Cichorieae</taxon>
        <taxon>Lactucinae</taxon>
        <taxon>Lactuca</taxon>
    </lineage>
</organism>
<protein>
    <recommendedName>
        <fullName evidence="9">SWIM-type domain-containing protein</fullName>
    </recommendedName>
</protein>
<evidence type="ECO:0000313" key="10">
    <source>
        <dbReference type="EMBL" id="CAI9301573.1"/>
    </source>
</evidence>
<feature type="compositionally biased region" description="Basic and acidic residues" evidence="8">
    <location>
        <begin position="1"/>
        <end position="13"/>
    </location>
</feature>
<dbReference type="GO" id="GO:0004803">
    <property type="term" value="F:transposase activity"/>
    <property type="evidence" value="ECO:0007669"/>
    <property type="project" value="InterPro"/>
</dbReference>
<feature type="compositionally biased region" description="Basic residues" evidence="8">
    <location>
        <begin position="767"/>
        <end position="781"/>
    </location>
</feature>
<feature type="domain" description="SWIM-type" evidence="9">
    <location>
        <begin position="567"/>
        <end position="599"/>
    </location>
</feature>
<dbReference type="PROSITE" id="PS01007">
    <property type="entry name" value="TRANSPOSASE_MUTATOR"/>
    <property type="match status" value="1"/>
</dbReference>
<dbReference type="PANTHER" id="PTHR31973:SF187">
    <property type="entry name" value="MUTATOR TRANSPOSASE MUDRA PROTEIN"/>
    <property type="match status" value="1"/>
</dbReference>
<evidence type="ECO:0000259" key="9">
    <source>
        <dbReference type="PROSITE" id="PS50966"/>
    </source>
</evidence>
<reference evidence="10" key="1">
    <citation type="submission" date="2023-04" db="EMBL/GenBank/DDBJ databases">
        <authorList>
            <person name="Vijverberg K."/>
            <person name="Xiong W."/>
            <person name="Schranz E."/>
        </authorList>
    </citation>
    <scope>NUCLEOTIDE SEQUENCE</scope>
</reference>
<sequence length="940" mass="106646">MVVESEEVRHESSEEYDSEEYEDDDEVLDTEHIDVEMEEDDFKTQGKERCKDAFLNFSSDYEDNEADEDNDLVDEDEEGFGSEEEIDDTAGANDLDLGDAVGAGFPIHDPSVKWNKMKPLLGERYESPHQLQQCLTNYAIKSGYNIKFAKCDTVRLTAKCGSKMKSQPCPFRVHASWMTQERSFQIKTLVDEHKCVRNFNISNLLSPRWLARHFLKELIMKPNLKCKEMQSIIRTKFHCGVSWSKAYRTRCRAMTIIDGKLTEHYARVWDYCHELLRSNPGSTVQVGVTVNPDQTTYFHRMYLCFKAIKEGWKIGCRRVIGLDGSFLKGTCKGELLTAIGRDANNQVYPIAWAVVDIENKANWKWFLELLTEDLNLLDGGGFTVISDQHKGLLEATKEVLPNVEHRQCARHIYANFRKTYSGVEFKNMFWAASLSTVESEFLRKMDDIKEVNPNAYEHLIARDPHTWCRAFFRTDVACEAVENGIAECFNAIILDARKKPLLAMFEEIRLYMMDRFYHMLQKAEKWESVVCPAAIKKMNKFGEDLRNWNVNPSGPSIFEARNGLEGYVVNLQSRVCSCRLWDISGIPCVHAQCAILFTGQDPVHFISEWFHVDRFKAIYANNILPVNGRNLWPRTSYIKPLPPLARRMPGRPTLKRKRHATESQDKYSQNKMKVTGKGRTVQCKNCLQRGHNKASCKNPKVTPEPKPKKKMGRPRLDPDISHWTRGGVRGGVRGSRGGARGSRGGRWGNRGGAVGNTGDVVANRGGRGSKRGGRGSKRGGRGSKTSVGIEGGGVAEVEGGGVAEVEDDTIPEKYLVHLWKAMQDLKLSGYSTEEIKKSLSLTDSHMKQLNDYNDTIEQVLPMSMEEEYPPQTETQDGAEEIIPETQPESEEEEEGINDTHELPVHLRIVKKRRPSERIVKTKLKKMGCVGTSSNSALELD</sequence>
<dbReference type="SMART" id="SM00575">
    <property type="entry name" value="ZnF_PMZ"/>
    <property type="match status" value="1"/>
</dbReference>
<keyword evidence="2" id="KW-0479">Metal-binding</keyword>
<keyword evidence="4" id="KW-0862">Zinc</keyword>
<accession>A0AA36EMY4</accession>
<feature type="compositionally biased region" description="Acidic residues" evidence="8">
    <location>
        <begin position="876"/>
        <end position="896"/>
    </location>
</feature>
<dbReference type="InterPro" id="IPR004332">
    <property type="entry name" value="Transposase_MuDR"/>
</dbReference>
<dbReference type="InterPro" id="IPR007527">
    <property type="entry name" value="Znf_SWIM"/>
</dbReference>
<dbReference type="EMBL" id="OX465085">
    <property type="protein sequence ID" value="CAI9301573.1"/>
    <property type="molecule type" value="Genomic_DNA"/>
</dbReference>
<feature type="region of interest" description="Disordered" evidence="8">
    <location>
        <begin position="691"/>
        <end position="793"/>
    </location>
</feature>
<keyword evidence="1" id="KW-0815">Transposition</keyword>
<feature type="compositionally biased region" description="Acidic residues" evidence="8">
    <location>
        <begin position="14"/>
        <end position="26"/>
    </location>
</feature>
<dbReference type="Pfam" id="PF04434">
    <property type="entry name" value="SWIM"/>
    <property type="match status" value="1"/>
</dbReference>
<feature type="region of interest" description="Disordered" evidence="8">
    <location>
        <begin position="869"/>
        <end position="903"/>
    </location>
</feature>
<dbReference type="Proteomes" id="UP001177003">
    <property type="component" value="Chromosome 9"/>
</dbReference>
<dbReference type="GO" id="GO:0008270">
    <property type="term" value="F:zinc ion binding"/>
    <property type="evidence" value="ECO:0007669"/>
    <property type="project" value="UniProtKB-KW"/>
</dbReference>
<keyword evidence="11" id="KW-1185">Reference proteome</keyword>
<keyword evidence="6" id="KW-0233">DNA recombination</keyword>
<dbReference type="InterPro" id="IPR018289">
    <property type="entry name" value="MULE_transposase_dom"/>
</dbReference>
<evidence type="ECO:0000256" key="7">
    <source>
        <dbReference type="PROSITE-ProRule" id="PRU00325"/>
    </source>
</evidence>
<dbReference type="AlphaFoldDB" id="A0AA36EMY4"/>
<proteinExistence type="predicted"/>
<dbReference type="GO" id="GO:0006313">
    <property type="term" value="P:DNA transposition"/>
    <property type="evidence" value="ECO:0007669"/>
    <property type="project" value="InterPro"/>
</dbReference>
<evidence type="ECO:0000256" key="6">
    <source>
        <dbReference type="ARBA" id="ARBA00023172"/>
    </source>
</evidence>
<dbReference type="PANTHER" id="PTHR31973">
    <property type="entry name" value="POLYPROTEIN, PUTATIVE-RELATED"/>
    <property type="match status" value="1"/>
</dbReference>
<dbReference type="InterPro" id="IPR006564">
    <property type="entry name" value="Znf_PMZ"/>
</dbReference>
<keyword evidence="5" id="KW-0238">DNA-binding</keyword>
<feature type="compositionally biased region" description="Acidic residues" evidence="8">
    <location>
        <begin position="60"/>
        <end position="85"/>
    </location>
</feature>
<dbReference type="Pfam" id="PF10551">
    <property type="entry name" value="MULE"/>
    <property type="match status" value="1"/>
</dbReference>
<name>A0AA36EMY4_LACSI</name>
<feature type="compositionally biased region" description="Gly residues" evidence="8">
    <location>
        <begin position="727"/>
        <end position="755"/>
    </location>
</feature>
<dbReference type="InterPro" id="IPR001207">
    <property type="entry name" value="Transposase_mutator"/>
</dbReference>